<evidence type="ECO:0000313" key="3">
    <source>
        <dbReference type="Proteomes" id="UP000831460"/>
    </source>
</evidence>
<name>A0ABY4BR73_9FLAO</name>
<evidence type="ECO:0000256" key="1">
    <source>
        <dbReference type="SAM" id="MobiDB-lite"/>
    </source>
</evidence>
<reference evidence="2 3" key="1">
    <citation type="submission" date="2022-03" db="EMBL/GenBank/DDBJ databases">
        <title>Chryseobacterium sp. isolated from particulate matters in swine house.</title>
        <authorList>
            <person name="Won M."/>
            <person name="Kim S.-J."/>
            <person name="Kwon S.-W."/>
        </authorList>
    </citation>
    <scope>NUCLEOTIDE SEQUENCE [LARGE SCALE GENOMIC DNA]</scope>
    <source>
        <strain evidence="2 3">SC2-2</strain>
    </source>
</reference>
<accession>A0ABY4BR73</accession>
<evidence type="ECO:0000313" key="2">
    <source>
        <dbReference type="EMBL" id="UOE40321.1"/>
    </source>
</evidence>
<organism evidence="2 3">
    <name type="scientific">Chryseobacterium suipulveris</name>
    <dbReference type="NCBI Taxonomy" id="2929800"/>
    <lineage>
        <taxon>Bacteria</taxon>
        <taxon>Pseudomonadati</taxon>
        <taxon>Bacteroidota</taxon>
        <taxon>Flavobacteriia</taxon>
        <taxon>Flavobacteriales</taxon>
        <taxon>Weeksellaceae</taxon>
        <taxon>Chryseobacterium group</taxon>
        <taxon>Chryseobacterium</taxon>
    </lineage>
</organism>
<keyword evidence="3" id="KW-1185">Reference proteome</keyword>
<dbReference type="EMBL" id="CP094532">
    <property type="protein sequence ID" value="UOE40321.1"/>
    <property type="molecule type" value="Genomic_DNA"/>
</dbReference>
<protein>
    <submittedName>
        <fullName evidence="2">Uncharacterized protein</fullName>
    </submittedName>
</protein>
<proteinExistence type="predicted"/>
<feature type="region of interest" description="Disordered" evidence="1">
    <location>
        <begin position="1"/>
        <end position="20"/>
    </location>
</feature>
<dbReference type="RefSeq" id="WP_243548344.1">
    <property type="nucleotide sequence ID" value="NZ_CP094532.1"/>
</dbReference>
<gene>
    <name evidence="2" type="ORF">MTP09_10405</name>
</gene>
<dbReference type="Proteomes" id="UP000831460">
    <property type="component" value="Chromosome"/>
</dbReference>
<feature type="compositionally biased region" description="Basic and acidic residues" evidence="1">
    <location>
        <begin position="1"/>
        <end position="11"/>
    </location>
</feature>
<sequence length="52" mass="6179">MDKLLPSEIIEKPTPPKPTKAEIKKMEIKEMQDYFIKKYMRGMNPLITNKLK</sequence>